<feature type="transmembrane region" description="Helical" evidence="7">
    <location>
        <begin position="306"/>
        <end position="329"/>
    </location>
</feature>
<comment type="caution">
    <text evidence="9">The sequence shown here is derived from an EMBL/GenBank/DDBJ whole genome shotgun (WGS) entry which is preliminary data.</text>
</comment>
<keyword evidence="2 7" id="KW-0813">Transport</keyword>
<dbReference type="PANTHER" id="PTHR43386">
    <property type="entry name" value="OLIGOPEPTIDE TRANSPORT SYSTEM PERMEASE PROTEIN APPC"/>
    <property type="match status" value="1"/>
</dbReference>
<gene>
    <name evidence="9" type="ORF">INF35_12155</name>
</gene>
<dbReference type="PANTHER" id="PTHR43386:SF22">
    <property type="entry name" value="OLIGOPEPTIDE TRANSPORT SYSTEM PERMEASE PROTEIN OPPC"/>
    <property type="match status" value="1"/>
</dbReference>
<dbReference type="InterPro" id="IPR025966">
    <property type="entry name" value="OppC_N"/>
</dbReference>
<accession>A0ABR9R5W1</accession>
<protein>
    <submittedName>
        <fullName evidence="9">ABC transporter permease</fullName>
    </submittedName>
</protein>
<dbReference type="InterPro" id="IPR035906">
    <property type="entry name" value="MetI-like_sf"/>
</dbReference>
<evidence type="ECO:0000256" key="1">
    <source>
        <dbReference type="ARBA" id="ARBA00004651"/>
    </source>
</evidence>
<evidence type="ECO:0000256" key="3">
    <source>
        <dbReference type="ARBA" id="ARBA00022475"/>
    </source>
</evidence>
<dbReference type="Gene3D" id="1.10.3720.10">
    <property type="entry name" value="MetI-like"/>
    <property type="match status" value="1"/>
</dbReference>
<dbReference type="InterPro" id="IPR050366">
    <property type="entry name" value="BP-dependent_transpt_permease"/>
</dbReference>
<name>A0ABR9R5W1_9FIRM</name>
<organism evidence="9 10">
    <name type="scientific">Gemmiger gallinarum</name>
    <dbReference type="NCBI Taxonomy" id="2779354"/>
    <lineage>
        <taxon>Bacteria</taxon>
        <taxon>Bacillati</taxon>
        <taxon>Bacillota</taxon>
        <taxon>Clostridia</taxon>
        <taxon>Eubacteriales</taxon>
        <taxon>Gemmiger</taxon>
    </lineage>
</organism>
<feature type="transmembrane region" description="Helical" evidence="7">
    <location>
        <begin position="220"/>
        <end position="241"/>
    </location>
</feature>
<feature type="transmembrane region" description="Helical" evidence="7">
    <location>
        <begin position="44"/>
        <end position="64"/>
    </location>
</feature>
<sequence length="387" mass="42272">MAELTQQNKWAPLQASDADREKIWSKSRTFAGDVWFRFRHKPTAIAGFVIIAVLILFSLLGPLFTPYDYAVQNLEMVNIPPVMKVYVGPSGEYLYITQSLRIITVGADGKVGSQLTRVREESDKSMTIFESNGKEVALYYGGSPYVVADEATGNIYPTKTLWNTSYLLGTDALGRDILTRLMYGTRISLVVAFVAALVNMVIGILYGGVSGYVGGMVDTVMMRIVDIISTIPLTLYVILIMQVMGDGIQSIIVALGSVYWVDMARVVRGQVLSLKQQEFVLAAKTIGSSPKTILLQHLIPNAMGSILVTLTMLIPSAIFMEAFLGYLGIGLQPPLASLGTMCNDASANLRTSPHELFVPALMICAIMFAFNFVGDGLRDALDPKLKK</sequence>
<dbReference type="Pfam" id="PF00528">
    <property type="entry name" value="BPD_transp_1"/>
    <property type="match status" value="1"/>
</dbReference>
<evidence type="ECO:0000256" key="5">
    <source>
        <dbReference type="ARBA" id="ARBA00022989"/>
    </source>
</evidence>
<keyword evidence="5 7" id="KW-1133">Transmembrane helix</keyword>
<comment type="similarity">
    <text evidence="7">Belongs to the binding-protein-dependent transport system permease family.</text>
</comment>
<dbReference type="RefSeq" id="WP_193502774.1">
    <property type="nucleotide sequence ID" value="NZ_JADCKC010000003.1"/>
</dbReference>
<evidence type="ECO:0000256" key="7">
    <source>
        <dbReference type="RuleBase" id="RU363032"/>
    </source>
</evidence>
<keyword evidence="3" id="KW-1003">Cell membrane</keyword>
<keyword evidence="6 7" id="KW-0472">Membrane</keyword>
<proteinExistence type="inferred from homology"/>
<dbReference type="PROSITE" id="PS50928">
    <property type="entry name" value="ABC_TM1"/>
    <property type="match status" value="1"/>
</dbReference>
<feature type="transmembrane region" description="Helical" evidence="7">
    <location>
        <begin position="187"/>
        <end position="208"/>
    </location>
</feature>
<keyword evidence="4 7" id="KW-0812">Transmembrane</keyword>
<evidence type="ECO:0000259" key="8">
    <source>
        <dbReference type="PROSITE" id="PS50928"/>
    </source>
</evidence>
<evidence type="ECO:0000256" key="6">
    <source>
        <dbReference type="ARBA" id="ARBA00023136"/>
    </source>
</evidence>
<feature type="transmembrane region" description="Helical" evidence="7">
    <location>
        <begin position="356"/>
        <end position="377"/>
    </location>
</feature>
<feature type="domain" description="ABC transmembrane type-1" evidence="8">
    <location>
        <begin position="185"/>
        <end position="374"/>
    </location>
</feature>
<evidence type="ECO:0000313" key="10">
    <source>
        <dbReference type="Proteomes" id="UP000768567"/>
    </source>
</evidence>
<evidence type="ECO:0000313" key="9">
    <source>
        <dbReference type="EMBL" id="MBE5038541.1"/>
    </source>
</evidence>
<dbReference type="InterPro" id="IPR000515">
    <property type="entry name" value="MetI-like"/>
</dbReference>
<dbReference type="EMBL" id="JADCKC010000003">
    <property type="protein sequence ID" value="MBE5038541.1"/>
    <property type="molecule type" value="Genomic_DNA"/>
</dbReference>
<dbReference type="SUPFAM" id="SSF161098">
    <property type="entry name" value="MetI-like"/>
    <property type="match status" value="1"/>
</dbReference>
<evidence type="ECO:0000256" key="2">
    <source>
        <dbReference type="ARBA" id="ARBA00022448"/>
    </source>
</evidence>
<dbReference type="Pfam" id="PF12911">
    <property type="entry name" value="OppC_N"/>
    <property type="match status" value="1"/>
</dbReference>
<comment type="subcellular location">
    <subcellularLocation>
        <location evidence="1 7">Cell membrane</location>
        <topology evidence="1 7">Multi-pass membrane protein</topology>
    </subcellularLocation>
</comment>
<dbReference type="Proteomes" id="UP000768567">
    <property type="component" value="Unassembled WGS sequence"/>
</dbReference>
<evidence type="ECO:0000256" key="4">
    <source>
        <dbReference type="ARBA" id="ARBA00022692"/>
    </source>
</evidence>
<keyword evidence="10" id="KW-1185">Reference proteome</keyword>
<reference evidence="9 10" key="1">
    <citation type="submission" date="2020-10" db="EMBL/GenBank/DDBJ databases">
        <title>ChiBAC.</title>
        <authorList>
            <person name="Zenner C."/>
            <person name="Hitch T.C.A."/>
            <person name="Clavel T."/>
        </authorList>
    </citation>
    <scope>NUCLEOTIDE SEQUENCE [LARGE SCALE GENOMIC DNA]</scope>
    <source>
        <strain evidence="9 10">DSM 109015</strain>
    </source>
</reference>
<dbReference type="CDD" id="cd06261">
    <property type="entry name" value="TM_PBP2"/>
    <property type="match status" value="1"/>
</dbReference>